<dbReference type="AlphaFoldDB" id="A0A0S4FNZ3"/>
<dbReference type="Proteomes" id="UP000062768">
    <property type="component" value="Chromosome I"/>
</dbReference>
<accession>A0A0S4FNZ3</accession>
<dbReference type="RefSeq" id="WP_060537646.1">
    <property type="nucleotide sequence ID" value="NZ_LN734822.1"/>
</dbReference>
<dbReference type="EMBL" id="LN734822">
    <property type="protein sequence ID" value="CEL24798.1"/>
    <property type="molecule type" value="Genomic_DNA"/>
</dbReference>
<dbReference type="PATRIC" id="fig|2162.10.peg.1213"/>
<name>A0A0S4FNZ3_METFO</name>
<organism evidence="1 2">
    <name type="scientific">Methanobacterium formicicum</name>
    <dbReference type="NCBI Taxonomy" id="2162"/>
    <lineage>
        <taxon>Archaea</taxon>
        <taxon>Methanobacteriati</taxon>
        <taxon>Methanobacteriota</taxon>
        <taxon>Methanomada group</taxon>
        <taxon>Methanobacteria</taxon>
        <taxon>Methanobacteriales</taxon>
        <taxon>Methanobacteriaceae</taxon>
        <taxon>Methanobacterium</taxon>
    </lineage>
</organism>
<reference evidence="1" key="1">
    <citation type="submission" date="2014-09" db="EMBL/GenBank/DDBJ databases">
        <authorList>
            <person name="Wibberg D."/>
        </authorList>
    </citation>
    <scope>NUCLEOTIDE SEQUENCE [LARGE SCALE GENOMIC DNA]</scope>
    <source>
        <strain evidence="1">Mb9</strain>
    </source>
</reference>
<protein>
    <submittedName>
        <fullName evidence="1">Uncharacterized protein</fullName>
    </submittedName>
</protein>
<dbReference type="GeneID" id="26739410"/>
<keyword evidence="2" id="KW-1185">Reference proteome</keyword>
<evidence type="ECO:0000313" key="2">
    <source>
        <dbReference type="Proteomes" id="UP000062768"/>
    </source>
</evidence>
<sequence>MALWILSKIYYTILITARPDYQKEATVESIEEKLPHWMPDEIYFQEENDRPPVAKEKLLKKYIFPVH</sequence>
<evidence type="ECO:0000313" key="1">
    <source>
        <dbReference type="EMBL" id="CEL24798.1"/>
    </source>
</evidence>
<proteinExistence type="predicted"/>
<gene>
    <name evidence="1" type="ORF">MB9_1160</name>
</gene>